<keyword evidence="6" id="KW-0234">DNA repair</keyword>
<dbReference type="GO" id="GO:0016818">
    <property type="term" value="F:hydrolase activity, acting on acid anhydrides, in phosphorus-containing anhydrides"/>
    <property type="evidence" value="ECO:0007669"/>
    <property type="project" value="InterPro"/>
</dbReference>
<sequence>MKMVKRDLINLEDKLYVNLINNLTQRNTIRLNSQFIPKNENNGLIRFFEDDSIWFSRLKKSNEIIYYFGLMINSDSNHQDKNPLLIMKFNKNTKKSNLRIHKNKIYLIVKLQDKIKQYADSKFKFIKANKKPNSKLRYLILDEIDSPNMIQTIKDLLEEFSFNCELDKQFLEIKKNHDETLIKYTVHTSSKTEIDTNPKTENDKKKIPLTKTDKNKNNEQKISKNYSKHQYNPSFPFENDINIDLNDISLPENNVDISDELDTIIFNINAFNLINKIIYLENLDYSSKNSLIQYIFNKDEHNNYLFSLDILNHFNDKITDESYIFSILNLVFENENLTFEEYYSEIDSLLNFKLSKNYDLHKKVLSKTKNKELEINPNQDSNILTSISQNKYDPKLEKKLFKYDEKDLISIIIKYKDYINPLKDLTTEQIMNINFDYNLISKLIMNYMYDEIYSELDNFNEYKVPDIVKENFPFEKPRELQLETISKIYDAIENGYKYIILEAVSGFGKSLIATTLTNIYSKEKSYILTTTNQLINQYIDEFGEKIVHLKPRNKSTCKKFTTKKHTYKCSEFRCRYLKCKYYQNSKFSEGFNESESCEYLYKLKEGRKYDTLISTYAYFLKETFFHKNNLKTRKLIICDEGHNIDDKISDSVALDIKEKQFDEELGLNMDYEYKYISQNEDYYFYLLKFKKIYESEIKEMGKNNENYGKYKKRLKDIEKFMSYFDKSNENLTFDKTADNHFGKKYPKFQFKPVTVKKMIHDCLFNYGDVTIFMSSSIFDYENFAYDLDINRNEVYSLRVPNIFDITNNPVKIYNDFNMDNEHIENGIMDDTLSVIEDILKKHKNEKGVIHTSNSEQVNFLKNNIDDSRILNYYFKNREEELDYFKSSTKPLVLISPSMNEGTDLPGDLCRFQIIFKLPYLPSEDPRIKKRKNAYEDGKEWYRFKMLTRLIQGYGRGIRFEDDYCKTYILDNRLWEIIYEDLDTNNIIPKYFINAIEDFNEDI</sequence>
<dbReference type="AlphaFoldDB" id="A0A0U3DLZ1"/>
<accession>A0A0U3DLZ1</accession>
<evidence type="ECO:0000256" key="4">
    <source>
        <dbReference type="ARBA" id="ARBA00022801"/>
    </source>
</evidence>
<dbReference type="GO" id="GO:0003678">
    <property type="term" value="F:DNA helicase activity"/>
    <property type="evidence" value="ECO:0007669"/>
    <property type="project" value="InterPro"/>
</dbReference>
<dbReference type="Pfam" id="PF04851">
    <property type="entry name" value="ResIII"/>
    <property type="match status" value="1"/>
</dbReference>
<keyword evidence="4" id="KW-0378">Hydrolase</keyword>
<feature type="region of interest" description="Disordered" evidence="7">
    <location>
        <begin position="192"/>
        <end position="225"/>
    </location>
</feature>
<dbReference type="InterPro" id="IPR045028">
    <property type="entry name" value="DinG/Rad3-like"/>
</dbReference>
<dbReference type="SUPFAM" id="SSF52540">
    <property type="entry name" value="P-loop containing nucleoside triphosphate hydrolases"/>
    <property type="match status" value="2"/>
</dbReference>
<evidence type="ECO:0000256" key="3">
    <source>
        <dbReference type="ARBA" id="ARBA00022763"/>
    </source>
</evidence>
<proteinExistence type="predicted"/>
<feature type="domain" description="Helicase ATP-binding" evidence="8">
    <location>
        <begin position="467"/>
        <end position="689"/>
    </location>
</feature>
<dbReference type="PROSITE" id="PS51193">
    <property type="entry name" value="HELICASE_ATP_BIND_2"/>
    <property type="match status" value="1"/>
</dbReference>
<name>A0A0U3DLZ1_9EURY</name>
<dbReference type="Gene3D" id="3.40.50.300">
    <property type="entry name" value="P-loop containing nucleotide triphosphate hydrolases"/>
    <property type="match status" value="2"/>
</dbReference>
<keyword evidence="1" id="KW-0408">Iron</keyword>
<dbReference type="PANTHER" id="PTHR11472:SF34">
    <property type="entry name" value="REGULATOR OF TELOMERE ELONGATION HELICASE 1"/>
    <property type="match status" value="1"/>
</dbReference>
<dbReference type="SMART" id="SM00488">
    <property type="entry name" value="DEXDc2"/>
    <property type="match status" value="1"/>
</dbReference>
<dbReference type="GO" id="GO:0005524">
    <property type="term" value="F:ATP binding"/>
    <property type="evidence" value="ECO:0007669"/>
    <property type="project" value="UniProtKB-KW"/>
</dbReference>
<keyword evidence="1" id="KW-0479">Metal-binding</keyword>
<dbReference type="GO" id="GO:0051539">
    <property type="term" value="F:4 iron, 4 sulfur cluster binding"/>
    <property type="evidence" value="ECO:0007669"/>
    <property type="project" value="UniProtKB-KW"/>
</dbReference>
<organism evidence="9 10">
    <name type="scientific">Methanobrevibacter millerae</name>
    <dbReference type="NCBI Taxonomy" id="230361"/>
    <lineage>
        <taxon>Archaea</taxon>
        <taxon>Methanobacteriati</taxon>
        <taxon>Methanobacteriota</taxon>
        <taxon>Methanomada group</taxon>
        <taxon>Methanobacteria</taxon>
        <taxon>Methanobacteriales</taxon>
        <taxon>Methanobacteriaceae</taxon>
        <taxon>Methanobrevibacter</taxon>
    </lineage>
</organism>
<dbReference type="SMART" id="SM00491">
    <property type="entry name" value="HELICc2"/>
    <property type="match status" value="1"/>
</dbReference>
<dbReference type="InterPro" id="IPR014001">
    <property type="entry name" value="Helicase_ATP-bd"/>
</dbReference>
<evidence type="ECO:0000259" key="8">
    <source>
        <dbReference type="PROSITE" id="PS51193"/>
    </source>
</evidence>
<keyword evidence="9" id="KW-0347">Helicase</keyword>
<evidence type="ECO:0000256" key="6">
    <source>
        <dbReference type="ARBA" id="ARBA00023204"/>
    </source>
</evidence>
<evidence type="ECO:0000313" key="10">
    <source>
        <dbReference type="Proteomes" id="UP000067738"/>
    </source>
</evidence>
<evidence type="ECO:0000256" key="1">
    <source>
        <dbReference type="ARBA" id="ARBA00022485"/>
    </source>
</evidence>
<dbReference type="Proteomes" id="UP000067738">
    <property type="component" value="Chromosome"/>
</dbReference>
<protein>
    <submittedName>
        <fullName evidence="9">ATP-dependent DNA helicase</fullName>
    </submittedName>
</protein>
<keyword evidence="2" id="KW-0547">Nucleotide-binding</keyword>
<evidence type="ECO:0000256" key="7">
    <source>
        <dbReference type="SAM" id="MobiDB-lite"/>
    </source>
</evidence>
<dbReference type="InterPro" id="IPR027417">
    <property type="entry name" value="P-loop_NTPase"/>
</dbReference>
<evidence type="ECO:0000313" key="9">
    <source>
        <dbReference type="EMBL" id="ALT68982.1"/>
    </source>
</evidence>
<dbReference type="InterPro" id="IPR006935">
    <property type="entry name" value="Helicase/UvrB_N"/>
</dbReference>
<gene>
    <name evidence="9" type="ORF">sm9_1200</name>
</gene>
<keyword evidence="3" id="KW-0227">DNA damage</keyword>
<dbReference type="GO" id="GO:0003677">
    <property type="term" value="F:DNA binding"/>
    <property type="evidence" value="ECO:0007669"/>
    <property type="project" value="InterPro"/>
</dbReference>
<dbReference type="GO" id="GO:0006281">
    <property type="term" value="P:DNA repair"/>
    <property type="evidence" value="ECO:0007669"/>
    <property type="project" value="UniProtKB-KW"/>
</dbReference>
<dbReference type="SMART" id="SM00487">
    <property type="entry name" value="DEXDc"/>
    <property type="match status" value="1"/>
</dbReference>
<keyword evidence="1" id="KW-0411">Iron-sulfur</keyword>
<reference evidence="9 10" key="1">
    <citation type="submission" date="2015-04" db="EMBL/GenBank/DDBJ databases">
        <title>The complete genome sequence of the rumen methanogen Methanobrevibacter millerae SM9.</title>
        <authorList>
            <person name="Leahy S.C."/>
            <person name="Kelly W.J."/>
            <person name="Pacheco D.M."/>
            <person name="Li D."/>
            <person name="Altermann E."/>
            <person name="Attwood G.T."/>
        </authorList>
    </citation>
    <scope>NUCLEOTIDE SEQUENCE [LARGE SCALE GENOMIC DNA]</scope>
    <source>
        <strain evidence="9 10">SM9</strain>
    </source>
</reference>
<dbReference type="KEGG" id="mmil:sm9_1200"/>
<dbReference type="EMBL" id="CP011266">
    <property type="protein sequence ID" value="ALT68982.1"/>
    <property type="molecule type" value="Genomic_DNA"/>
</dbReference>
<evidence type="ECO:0000256" key="2">
    <source>
        <dbReference type="ARBA" id="ARBA00022741"/>
    </source>
</evidence>
<dbReference type="InterPro" id="IPR014013">
    <property type="entry name" value="Helic_SF1/SF2_ATP-bd_DinG/Rad3"/>
</dbReference>
<dbReference type="PATRIC" id="fig|230361.4.peg.1242"/>
<keyword evidence="5" id="KW-0067">ATP-binding</keyword>
<feature type="compositionally biased region" description="Basic and acidic residues" evidence="7">
    <location>
        <begin position="192"/>
        <end position="222"/>
    </location>
</feature>
<evidence type="ECO:0000256" key="5">
    <source>
        <dbReference type="ARBA" id="ARBA00022840"/>
    </source>
</evidence>
<dbReference type="Pfam" id="PF13307">
    <property type="entry name" value="Helicase_C_2"/>
    <property type="match status" value="1"/>
</dbReference>
<keyword evidence="10" id="KW-1185">Reference proteome</keyword>
<dbReference type="InterPro" id="IPR006554">
    <property type="entry name" value="Helicase-like_DEXD_c2"/>
</dbReference>
<dbReference type="InterPro" id="IPR006555">
    <property type="entry name" value="ATP-dep_Helicase_C"/>
</dbReference>
<dbReference type="PANTHER" id="PTHR11472">
    <property type="entry name" value="DNA REPAIR DEAD HELICASE RAD3/XP-D SUBFAMILY MEMBER"/>
    <property type="match status" value="1"/>
</dbReference>
<keyword evidence="1" id="KW-0004">4Fe-4S</keyword>